<dbReference type="Proteomes" id="UP000016933">
    <property type="component" value="Unassembled WGS sequence"/>
</dbReference>
<protein>
    <recommendedName>
        <fullName evidence="3">Serine-threonine/tyrosine-protein kinase catalytic domain-containing protein</fullName>
    </recommendedName>
</protein>
<gene>
    <name evidence="1" type="ORF">DOTSEDRAFT_46152</name>
</gene>
<dbReference type="EMBL" id="KB446541">
    <property type="protein sequence ID" value="EME42680.1"/>
    <property type="molecule type" value="Genomic_DNA"/>
</dbReference>
<organism evidence="1 2">
    <name type="scientific">Dothistroma septosporum (strain NZE10 / CBS 128990)</name>
    <name type="common">Red band needle blight fungus</name>
    <name type="synonym">Mycosphaerella pini</name>
    <dbReference type="NCBI Taxonomy" id="675120"/>
    <lineage>
        <taxon>Eukaryota</taxon>
        <taxon>Fungi</taxon>
        <taxon>Dikarya</taxon>
        <taxon>Ascomycota</taxon>
        <taxon>Pezizomycotina</taxon>
        <taxon>Dothideomycetes</taxon>
        <taxon>Dothideomycetidae</taxon>
        <taxon>Mycosphaerellales</taxon>
        <taxon>Mycosphaerellaceae</taxon>
        <taxon>Dothistroma</taxon>
    </lineage>
</organism>
<reference evidence="2" key="1">
    <citation type="journal article" date="2012" name="PLoS Genet.">
        <title>The genomes of the fungal plant pathogens Cladosporium fulvum and Dothistroma septosporum reveal adaptation to different hosts and lifestyles but also signatures of common ancestry.</title>
        <authorList>
            <person name="de Wit P.J.G.M."/>
            <person name="van der Burgt A."/>
            <person name="Oekmen B."/>
            <person name="Stergiopoulos I."/>
            <person name="Abd-Elsalam K.A."/>
            <person name="Aerts A.L."/>
            <person name="Bahkali A.H."/>
            <person name="Beenen H.G."/>
            <person name="Chettri P."/>
            <person name="Cox M.P."/>
            <person name="Datema E."/>
            <person name="de Vries R.P."/>
            <person name="Dhillon B."/>
            <person name="Ganley A.R."/>
            <person name="Griffiths S.A."/>
            <person name="Guo Y."/>
            <person name="Hamelin R.C."/>
            <person name="Henrissat B."/>
            <person name="Kabir M.S."/>
            <person name="Jashni M.K."/>
            <person name="Kema G."/>
            <person name="Klaubauf S."/>
            <person name="Lapidus A."/>
            <person name="Levasseur A."/>
            <person name="Lindquist E."/>
            <person name="Mehrabi R."/>
            <person name="Ohm R.A."/>
            <person name="Owen T.J."/>
            <person name="Salamov A."/>
            <person name="Schwelm A."/>
            <person name="Schijlen E."/>
            <person name="Sun H."/>
            <person name="van den Burg H.A."/>
            <person name="van Ham R.C.H.J."/>
            <person name="Zhang S."/>
            <person name="Goodwin S.B."/>
            <person name="Grigoriev I.V."/>
            <person name="Collemare J."/>
            <person name="Bradshaw R.E."/>
        </authorList>
    </citation>
    <scope>NUCLEOTIDE SEQUENCE [LARGE SCALE GENOMIC DNA]</scope>
    <source>
        <strain evidence="2">NZE10 / CBS 128990</strain>
    </source>
</reference>
<accession>N1PMA4</accession>
<name>N1PMA4_DOTSN</name>
<dbReference type="HOGENOM" id="CLU_2704774_0_0_1"/>
<keyword evidence="2" id="KW-1185">Reference proteome</keyword>
<sequence>MADVDGCTAELDILHLSNVIYSIMTWQTFSIECAMESEWPSIDEMPGLDGLDFGQIMLACWSRKYTTIQELAQ</sequence>
<reference evidence="1 2" key="2">
    <citation type="journal article" date="2012" name="PLoS Pathog.">
        <title>Diverse lifestyles and strategies of plant pathogenesis encoded in the genomes of eighteen Dothideomycetes fungi.</title>
        <authorList>
            <person name="Ohm R.A."/>
            <person name="Feau N."/>
            <person name="Henrissat B."/>
            <person name="Schoch C.L."/>
            <person name="Horwitz B.A."/>
            <person name="Barry K.W."/>
            <person name="Condon B.J."/>
            <person name="Copeland A.C."/>
            <person name="Dhillon B."/>
            <person name="Glaser F."/>
            <person name="Hesse C.N."/>
            <person name="Kosti I."/>
            <person name="LaButti K."/>
            <person name="Lindquist E.A."/>
            <person name="Lucas S."/>
            <person name="Salamov A.A."/>
            <person name="Bradshaw R.E."/>
            <person name="Ciuffetti L."/>
            <person name="Hamelin R.C."/>
            <person name="Kema G.H.J."/>
            <person name="Lawrence C."/>
            <person name="Scott J.A."/>
            <person name="Spatafora J.W."/>
            <person name="Turgeon B.G."/>
            <person name="de Wit P.J.G.M."/>
            <person name="Zhong S."/>
            <person name="Goodwin S.B."/>
            <person name="Grigoriev I.V."/>
        </authorList>
    </citation>
    <scope>NUCLEOTIDE SEQUENCE [LARGE SCALE GENOMIC DNA]</scope>
    <source>
        <strain evidence="2">NZE10 / CBS 128990</strain>
    </source>
</reference>
<dbReference type="OrthoDB" id="1668230at2759"/>
<dbReference type="AlphaFoldDB" id="N1PMA4"/>
<evidence type="ECO:0008006" key="3">
    <source>
        <dbReference type="Google" id="ProtNLM"/>
    </source>
</evidence>
<evidence type="ECO:0000313" key="2">
    <source>
        <dbReference type="Proteomes" id="UP000016933"/>
    </source>
</evidence>
<proteinExistence type="predicted"/>
<dbReference type="STRING" id="675120.N1PMA4"/>
<evidence type="ECO:0000313" key="1">
    <source>
        <dbReference type="EMBL" id="EME42680.1"/>
    </source>
</evidence>